<reference evidence="1" key="1">
    <citation type="submission" date="2021-01" db="EMBL/GenBank/DDBJ databases">
        <authorList>
            <person name="Corre E."/>
            <person name="Pelletier E."/>
            <person name="Niang G."/>
            <person name="Scheremetjew M."/>
            <person name="Finn R."/>
            <person name="Kale V."/>
            <person name="Holt S."/>
            <person name="Cochrane G."/>
            <person name="Meng A."/>
            <person name="Brown T."/>
            <person name="Cohen L."/>
        </authorList>
    </citation>
    <scope>NUCLEOTIDE SEQUENCE</scope>
    <source>
        <strain evidence="1">CCMP 769</strain>
    </source>
</reference>
<organism evidence="1">
    <name type="scientific">Rhodosorus marinus</name>
    <dbReference type="NCBI Taxonomy" id="101924"/>
    <lineage>
        <taxon>Eukaryota</taxon>
        <taxon>Rhodophyta</taxon>
        <taxon>Stylonematophyceae</taxon>
        <taxon>Stylonematales</taxon>
        <taxon>Stylonemataceae</taxon>
        <taxon>Rhodosorus</taxon>
    </lineage>
</organism>
<gene>
    <name evidence="1" type="ORF">RMAR00112_LOCUS29355</name>
</gene>
<proteinExistence type="predicted"/>
<dbReference type="AlphaFoldDB" id="A0A7S3EMJ7"/>
<sequence length="121" mass="12729">MNISSRRSLFRYGVVTSASSISRVSVAPMVSSMRMLEKSTVGSKTSSPGLCANSPHCRRGVQINGCEIPPTTPLPLVPLGKVDPQAQSRPYPTCPVLGDSLVSASAAKLSITRSFSCTLFG</sequence>
<dbReference type="EMBL" id="HBHW01038291">
    <property type="protein sequence ID" value="CAE0061286.1"/>
    <property type="molecule type" value="Transcribed_RNA"/>
</dbReference>
<protein>
    <submittedName>
        <fullName evidence="1">Uncharacterized protein</fullName>
    </submittedName>
</protein>
<name>A0A7S3EMJ7_9RHOD</name>
<evidence type="ECO:0000313" key="1">
    <source>
        <dbReference type="EMBL" id="CAE0061286.1"/>
    </source>
</evidence>
<accession>A0A7S3EMJ7</accession>